<protein>
    <submittedName>
        <fullName evidence="1">Uncharacterized protein</fullName>
    </submittedName>
</protein>
<proteinExistence type="predicted"/>
<reference evidence="2" key="1">
    <citation type="journal article" date="2018" name="BMC Genomics">
        <title>Genomic insights into host adaptation between the wheat stripe rust pathogen (Puccinia striiformis f. sp. tritici) and the barley stripe rust pathogen (Puccinia striiformis f. sp. hordei).</title>
        <authorList>
            <person name="Xia C."/>
            <person name="Wang M."/>
            <person name="Yin C."/>
            <person name="Cornejo O.E."/>
            <person name="Hulbert S.H."/>
            <person name="Chen X."/>
        </authorList>
    </citation>
    <scope>NUCLEOTIDE SEQUENCE [LARGE SCALE GENOMIC DNA]</scope>
    <source>
        <strain evidence="2">93-210</strain>
    </source>
</reference>
<gene>
    <name evidence="1" type="ORF">MJO28_008025</name>
</gene>
<reference evidence="2" key="2">
    <citation type="journal article" date="2018" name="Mol. Plant Microbe Interact.">
        <title>Genome sequence resources for the wheat stripe rust pathogen (Puccinia striiformis f. sp. tritici) and the barley stripe rust pathogen (Puccinia striiformis f. sp. hordei).</title>
        <authorList>
            <person name="Xia C."/>
            <person name="Wang M."/>
            <person name="Yin C."/>
            <person name="Cornejo O.E."/>
            <person name="Hulbert S.H."/>
            <person name="Chen X."/>
        </authorList>
    </citation>
    <scope>NUCLEOTIDE SEQUENCE [LARGE SCALE GENOMIC DNA]</scope>
    <source>
        <strain evidence="2">93-210</strain>
    </source>
</reference>
<organism evidence="1 2">
    <name type="scientific">Puccinia striiformis f. sp. tritici</name>
    <dbReference type="NCBI Taxonomy" id="168172"/>
    <lineage>
        <taxon>Eukaryota</taxon>
        <taxon>Fungi</taxon>
        <taxon>Dikarya</taxon>
        <taxon>Basidiomycota</taxon>
        <taxon>Pucciniomycotina</taxon>
        <taxon>Pucciniomycetes</taxon>
        <taxon>Pucciniales</taxon>
        <taxon>Pucciniaceae</taxon>
        <taxon>Puccinia</taxon>
    </lineage>
</organism>
<comment type="caution">
    <text evidence="1">The sequence shown here is derived from an EMBL/GenBank/DDBJ whole genome shotgun (WGS) entry which is preliminary data.</text>
</comment>
<evidence type="ECO:0000313" key="1">
    <source>
        <dbReference type="EMBL" id="KAI7949204.1"/>
    </source>
</evidence>
<dbReference type="EMBL" id="CM045872">
    <property type="protein sequence ID" value="KAI7949204.1"/>
    <property type="molecule type" value="Genomic_DNA"/>
</dbReference>
<accession>A0ACC0EA02</accession>
<name>A0ACC0EA02_9BASI</name>
<evidence type="ECO:0000313" key="2">
    <source>
        <dbReference type="Proteomes" id="UP001060170"/>
    </source>
</evidence>
<sequence length="578" mass="60609">MEAGTTTTTGRLRLPISSLRSLDRRTSLTNNSPTTTTTTSTTETGETEGGGATTEEPNSEELGLLERRGSASDINLGINRARAPSLAAIQERIAARTNSNNNNNNNTMTTELVLSTIQPKPEDQHQPTVTEIHPLQHSWTLYFDTRLTTKRSSTSGGGGTTGGQAYEAGLQPIGTFKSVEQFCGFFNWTVLPSQMEMNSSVQIFKSHIKPMWEDPANSKGGKWTITIKSSSNLALLDKLWTYLVLGLVGEQVENAHHSKGEEEDHFVCGAIVATRPRGNRIQIWVKEKDNVDKINGLGKRLINLLEINEHSGVSVDFSGHTGGTHGSSRFISIQPVAGGGGGTPQGSRTHNGAGIGMMRPIIDGMMIGGMGSEKGMGTGGGGVGSLMRRATSAEVSQSGLGNNPRSNPASSIGGPIPNSFGGGILAGSGFRSSTIPNPTNNLNNGRTSQLSSNDTPIQNGVWRPSPTGGSSSTTLNRPPGINHNPIAQTGMMANFINANRRPQSAMTLPTLGSFNSINNNNPVHLNPGLGARSRQPSPAPSAGNPTANNSDAAGTSTGSRNPSPAPHNPIGMGILSGS</sequence>
<keyword evidence="2" id="KW-1185">Reference proteome</keyword>
<reference evidence="1 2" key="3">
    <citation type="journal article" date="2022" name="Microbiol. Spectr.">
        <title>Folding features and dynamics of 3D genome architecture in plant fungal pathogens.</title>
        <authorList>
            <person name="Xia C."/>
        </authorList>
    </citation>
    <scope>NUCLEOTIDE SEQUENCE [LARGE SCALE GENOMIC DNA]</scope>
    <source>
        <strain evidence="1 2">93-210</strain>
    </source>
</reference>
<dbReference type="Proteomes" id="UP001060170">
    <property type="component" value="Chromosome 8"/>
</dbReference>